<evidence type="ECO:0000259" key="12">
    <source>
        <dbReference type="Pfam" id="PF04695"/>
    </source>
</evidence>
<dbReference type="KEGG" id="pgu:PGUG_00063"/>
<protein>
    <recommendedName>
        <fullName evidence="7 10">Peroxisomal membrane protein PEX14</fullName>
    </recommendedName>
    <alternativeName>
        <fullName evidence="8 10">Peroxin-14</fullName>
    </alternativeName>
</protein>
<dbReference type="HOGENOM" id="CLU_045718_0_1_1"/>
<evidence type="ECO:0000256" key="8">
    <source>
        <dbReference type="ARBA" id="ARBA00029691"/>
    </source>
</evidence>
<keyword evidence="14" id="KW-1185">Reference proteome</keyword>
<dbReference type="InterPro" id="IPR006785">
    <property type="entry name" value="Pex14_N"/>
</dbReference>
<name>A5D9V8_PICGU</name>
<dbReference type="InterPro" id="IPR025655">
    <property type="entry name" value="PEX14"/>
</dbReference>
<keyword evidence="6 10" id="KW-0576">Peroxisome</keyword>
<organism evidence="13 14">
    <name type="scientific">Meyerozyma guilliermondii (strain ATCC 6260 / CBS 566 / DSM 6381 / JCM 1539 / NBRC 10279 / NRRL Y-324)</name>
    <name type="common">Yeast</name>
    <name type="synonym">Candida guilliermondii</name>
    <dbReference type="NCBI Taxonomy" id="294746"/>
    <lineage>
        <taxon>Eukaryota</taxon>
        <taxon>Fungi</taxon>
        <taxon>Dikarya</taxon>
        <taxon>Ascomycota</taxon>
        <taxon>Saccharomycotina</taxon>
        <taxon>Pichiomycetes</taxon>
        <taxon>Debaryomycetaceae</taxon>
        <taxon>Meyerozyma</taxon>
    </lineage>
</organism>
<accession>A5D9V8</accession>
<comment type="subcellular location">
    <subcellularLocation>
        <location evidence="9 10">Peroxisome membrane</location>
    </subcellularLocation>
</comment>
<dbReference type="GO" id="GO:0005102">
    <property type="term" value="F:signaling receptor binding"/>
    <property type="evidence" value="ECO:0007669"/>
    <property type="project" value="TreeGrafter"/>
</dbReference>
<dbReference type="Pfam" id="PF04695">
    <property type="entry name" value="Pex14_N"/>
    <property type="match status" value="1"/>
</dbReference>
<dbReference type="EMBL" id="CH408155">
    <property type="protein sequence ID" value="EDK35965.2"/>
    <property type="molecule type" value="Genomic_DNA"/>
</dbReference>
<evidence type="ECO:0000313" key="14">
    <source>
        <dbReference type="Proteomes" id="UP000001997"/>
    </source>
</evidence>
<comment type="similarity">
    <text evidence="1 10">Belongs to the peroxin-14 family.</text>
</comment>
<keyword evidence="5 10" id="KW-0472">Membrane</keyword>
<evidence type="ECO:0000256" key="3">
    <source>
        <dbReference type="ARBA" id="ARBA00022927"/>
    </source>
</evidence>
<evidence type="ECO:0000256" key="5">
    <source>
        <dbReference type="ARBA" id="ARBA00023136"/>
    </source>
</evidence>
<dbReference type="eggNOG" id="KOG2629">
    <property type="taxonomic scope" value="Eukaryota"/>
</dbReference>
<evidence type="ECO:0000256" key="4">
    <source>
        <dbReference type="ARBA" id="ARBA00023010"/>
    </source>
</evidence>
<feature type="region of interest" description="Disordered" evidence="11">
    <location>
        <begin position="237"/>
        <end position="354"/>
    </location>
</feature>
<dbReference type="OMA" id="YGAYEVT"/>
<keyword evidence="2 10" id="KW-0813">Transport</keyword>
<dbReference type="GO" id="GO:1990429">
    <property type="term" value="C:peroxisomal importomer complex"/>
    <property type="evidence" value="ECO:0007669"/>
    <property type="project" value="TreeGrafter"/>
</dbReference>
<dbReference type="GO" id="GO:0016560">
    <property type="term" value="P:protein import into peroxisome matrix, docking"/>
    <property type="evidence" value="ECO:0007669"/>
    <property type="project" value="UniProtKB-UniRule"/>
</dbReference>
<dbReference type="FunCoup" id="A5D9V8">
    <property type="interactions" value="76"/>
</dbReference>
<evidence type="ECO:0000256" key="11">
    <source>
        <dbReference type="SAM" id="MobiDB-lite"/>
    </source>
</evidence>
<evidence type="ECO:0000256" key="6">
    <source>
        <dbReference type="ARBA" id="ARBA00023140"/>
    </source>
</evidence>
<feature type="compositionally biased region" description="Basic and acidic residues" evidence="11">
    <location>
        <begin position="330"/>
        <end position="339"/>
    </location>
</feature>
<dbReference type="GeneID" id="5128738"/>
<keyword evidence="3 10" id="KW-0653">Protein transport</keyword>
<feature type="compositionally biased region" description="Polar residues" evidence="11">
    <location>
        <begin position="344"/>
        <end position="354"/>
    </location>
</feature>
<evidence type="ECO:0000256" key="1">
    <source>
        <dbReference type="ARBA" id="ARBA00005443"/>
    </source>
</evidence>
<dbReference type="PANTHER" id="PTHR23058">
    <property type="entry name" value="PEROXISOMAL MEMBRANE PROTEIN PEX14"/>
    <property type="match status" value="1"/>
</dbReference>
<dbReference type="AlphaFoldDB" id="A5D9V8"/>
<sequence>MNEDLINSAVSFLSDPNVASSPLTKKVEFLESKGLNQQEIEEALNRANASHSTTITTGVSRAPTAPEPQPPIDYYNMAPPPLPERSWKDYFIMATATAGVTYGLYQVVSKYLIPSIIPPSQSSIEDDKARVDEEFIKIDKLLEQLSTDQSDIKEQNESKLKEIDVVIENVNDFLAKYNKDKLSFDDDLRLMKSEIQNLKNSVEKNMDMTKDSVKFELSEITAELDSLKQLLRSRGAISSETKGDGPSRKLAPVSSIPSASDILKRAKEKKSGTKESEASEKTAKEENGSTKKPEVAEAASNEKSEPFTAPGITKPVSVGGVTAAGIPEWQLKDKEKQLEEPSASIPSWQQQQKNSNDIVKDNIANIGVPSWQLNAQKNTEEEATQ</sequence>
<proteinExistence type="inferred from homology"/>
<evidence type="ECO:0000256" key="2">
    <source>
        <dbReference type="ARBA" id="ARBA00022448"/>
    </source>
</evidence>
<evidence type="ECO:0000256" key="7">
    <source>
        <dbReference type="ARBA" id="ARBA00029502"/>
    </source>
</evidence>
<dbReference type="InterPro" id="IPR036388">
    <property type="entry name" value="WH-like_DNA-bd_sf"/>
</dbReference>
<comment type="function">
    <text evidence="10">Component of the PEX13-PEX14 docking complex, a translocon channel that specifically mediates the import of peroxisomal cargo proteins bound to PEX5 receptor. The PEX13-PEX14 docking complex forms a large import pore which can be opened to a diameter of about 9 nm. Mechanistically, PEX5 receptor along with cargo proteins associates with the PEX14 subunit of the PEX13-PEX14 docking complex in the cytosol, leading to the insertion of the receptor into the organelle membrane with the concomitant translocation of the cargo into the peroxisome matrix.</text>
</comment>
<feature type="compositionally biased region" description="Basic and acidic residues" evidence="11">
    <location>
        <begin position="262"/>
        <end position="305"/>
    </location>
</feature>
<dbReference type="VEuPathDB" id="FungiDB:PGUG_00063"/>
<keyword evidence="4" id="KW-0811">Translocation</keyword>
<dbReference type="STRING" id="294746.A5D9V8"/>
<dbReference type="GO" id="GO:0005778">
    <property type="term" value="C:peroxisomal membrane"/>
    <property type="evidence" value="ECO:0007669"/>
    <property type="project" value="UniProtKB-SubCell"/>
</dbReference>
<evidence type="ECO:0000256" key="10">
    <source>
        <dbReference type="RuleBase" id="RU367032"/>
    </source>
</evidence>
<dbReference type="RefSeq" id="XP_001486686.2">
    <property type="nucleotide sequence ID" value="XM_001486636.1"/>
</dbReference>
<evidence type="ECO:0000313" key="13">
    <source>
        <dbReference type="EMBL" id="EDK35965.2"/>
    </source>
</evidence>
<evidence type="ECO:0000256" key="9">
    <source>
        <dbReference type="ARBA" id="ARBA00046271"/>
    </source>
</evidence>
<dbReference type="InParanoid" id="A5D9V8"/>
<dbReference type="Proteomes" id="UP000001997">
    <property type="component" value="Unassembled WGS sequence"/>
</dbReference>
<dbReference type="Gene3D" id="1.10.10.10">
    <property type="entry name" value="Winged helix-like DNA-binding domain superfamily/Winged helix DNA-binding domain"/>
    <property type="match status" value="1"/>
</dbReference>
<feature type="domain" description="Peroxisome membrane anchor protein Pex14p N-terminal" evidence="12">
    <location>
        <begin position="2"/>
        <end position="46"/>
    </location>
</feature>
<gene>
    <name evidence="13" type="ORF">PGUG_00063</name>
</gene>
<dbReference type="OrthoDB" id="5549158at2759"/>
<reference evidence="13 14" key="1">
    <citation type="journal article" date="2009" name="Nature">
        <title>Evolution of pathogenicity and sexual reproduction in eight Candida genomes.</title>
        <authorList>
            <person name="Butler G."/>
            <person name="Rasmussen M.D."/>
            <person name="Lin M.F."/>
            <person name="Santos M.A."/>
            <person name="Sakthikumar S."/>
            <person name="Munro C.A."/>
            <person name="Rheinbay E."/>
            <person name="Grabherr M."/>
            <person name="Forche A."/>
            <person name="Reedy J.L."/>
            <person name="Agrafioti I."/>
            <person name="Arnaud M.B."/>
            <person name="Bates S."/>
            <person name="Brown A.J."/>
            <person name="Brunke S."/>
            <person name="Costanzo M.C."/>
            <person name="Fitzpatrick D.A."/>
            <person name="de Groot P.W."/>
            <person name="Harris D."/>
            <person name="Hoyer L.L."/>
            <person name="Hube B."/>
            <person name="Klis F.M."/>
            <person name="Kodira C."/>
            <person name="Lennard N."/>
            <person name="Logue M.E."/>
            <person name="Martin R."/>
            <person name="Neiman A.M."/>
            <person name="Nikolaou E."/>
            <person name="Quail M.A."/>
            <person name="Quinn J."/>
            <person name="Santos M.C."/>
            <person name="Schmitzberger F.F."/>
            <person name="Sherlock G."/>
            <person name="Shah P."/>
            <person name="Silverstein K.A."/>
            <person name="Skrzypek M.S."/>
            <person name="Soll D."/>
            <person name="Staggs R."/>
            <person name="Stansfield I."/>
            <person name="Stumpf M.P."/>
            <person name="Sudbery P.E."/>
            <person name="Srikantha T."/>
            <person name="Zeng Q."/>
            <person name="Berman J."/>
            <person name="Berriman M."/>
            <person name="Heitman J."/>
            <person name="Gow N.A."/>
            <person name="Lorenz M.C."/>
            <person name="Birren B.W."/>
            <person name="Kellis M."/>
            <person name="Cuomo C.A."/>
        </authorList>
    </citation>
    <scope>NUCLEOTIDE SEQUENCE [LARGE SCALE GENOMIC DNA]</scope>
    <source>
        <strain evidence="14">ATCC 6260 / CBS 566 / DSM 6381 / JCM 1539 / NBRC 10279 / NRRL Y-324</strain>
    </source>
</reference>
<dbReference type="PANTHER" id="PTHR23058:SF0">
    <property type="entry name" value="PEROXISOMAL MEMBRANE PROTEIN PEX14"/>
    <property type="match status" value="1"/>
</dbReference>